<organism evidence="2 3">
    <name type="scientific">Candidatus Nomurabacteria bacterium CG10_big_fil_rev_8_21_14_0_10_03_31_7</name>
    <dbReference type="NCBI Taxonomy" id="1974730"/>
    <lineage>
        <taxon>Bacteria</taxon>
        <taxon>Candidatus Nomuraibacteriota</taxon>
    </lineage>
</organism>
<keyword evidence="1" id="KW-1133">Transmembrane helix</keyword>
<evidence type="ECO:0008006" key="4">
    <source>
        <dbReference type="Google" id="ProtNLM"/>
    </source>
</evidence>
<name>A0A2J0JHT1_9BACT</name>
<dbReference type="Proteomes" id="UP000228613">
    <property type="component" value="Unassembled WGS sequence"/>
</dbReference>
<keyword evidence="1" id="KW-0472">Membrane</keyword>
<dbReference type="PROSITE" id="PS00409">
    <property type="entry name" value="PROKAR_NTER_METHYL"/>
    <property type="match status" value="1"/>
</dbReference>
<proteinExistence type="predicted"/>
<accession>A0A2J0JHT1</accession>
<protein>
    <recommendedName>
        <fullName evidence="4">Prepilin-type N-terminal cleavage/methylation domain-containing protein</fullName>
    </recommendedName>
</protein>
<evidence type="ECO:0000256" key="1">
    <source>
        <dbReference type="SAM" id="Phobius"/>
    </source>
</evidence>
<reference evidence="3" key="1">
    <citation type="submission" date="2017-09" db="EMBL/GenBank/DDBJ databases">
        <title>Depth-based differentiation of microbial function through sediment-hosted aquifers and enrichment of novel symbionts in the deep terrestrial subsurface.</title>
        <authorList>
            <person name="Probst A.J."/>
            <person name="Ladd B."/>
            <person name="Jarett J.K."/>
            <person name="Geller-Mcgrath D.E."/>
            <person name="Sieber C.M.K."/>
            <person name="Emerson J.B."/>
            <person name="Anantharaman K."/>
            <person name="Thomas B.C."/>
            <person name="Malmstrom R."/>
            <person name="Stieglmeier M."/>
            <person name="Klingl A."/>
            <person name="Woyke T."/>
            <person name="Ryan C.M."/>
            <person name="Banfield J.F."/>
        </authorList>
    </citation>
    <scope>NUCLEOTIDE SEQUENCE [LARGE SCALE GENOMIC DNA]</scope>
</reference>
<dbReference type="InterPro" id="IPR012902">
    <property type="entry name" value="N_methyl_site"/>
</dbReference>
<dbReference type="EMBL" id="PFCP01000061">
    <property type="protein sequence ID" value="PIR68704.1"/>
    <property type="molecule type" value="Genomic_DNA"/>
</dbReference>
<dbReference type="AlphaFoldDB" id="A0A2J0JHT1"/>
<comment type="caution">
    <text evidence="2">The sequence shown here is derived from an EMBL/GenBank/DDBJ whole genome shotgun (WGS) entry which is preliminary data.</text>
</comment>
<keyword evidence="1" id="KW-0812">Transmembrane</keyword>
<evidence type="ECO:0000313" key="3">
    <source>
        <dbReference type="Proteomes" id="UP000228613"/>
    </source>
</evidence>
<gene>
    <name evidence="2" type="ORF">COU48_02460</name>
</gene>
<sequence length="207" mass="22945">MKTSNGIKKNKGFTPTPMNIGVSSAKAERGFTLVETLVAISIFTVSVISLMSVLSSGITGTKFANNKIIAGYLAQEGIEYVRNMRDTYALSGSPYKWNNFVKEFNNCEDSINTCGLGNSVLITNPKDYKDKNFIFKCSSGDCKLYINNGSYNNTVSGEESGFTREIWMDDTIDSGKDEVIIFSKVKWTQGSGEYDVTLSENLFDWIE</sequence>
<dbReference type="Pfam" id="PF07963">
    <property type="entry name" value="N_methyl"/>
    <property type="match status" value="1"/>
</dbReference>
<feature type="transmembrane region" description="Helical" evidence="1">
    <location>
        <begin position="33"/>
        <end position="54"/>
    </location>
</feature>
<evidence type="ECO:0000313" key="2">
    <source>
        <dbReference type="EMBL" id="PIR68704.1"/>
    </source>
</evidence>